<evidence type="ECO:0008006" key="10">
    <source>
        <dbReference type="Google" id="ProtNLM"/>
    </source>
</evidence>
<evidence type="ECO:0000256" key="1">
    <source>
        <dbReference type="ARBA" id="ARBA00004651"/>
    </source>
</evidence>
<feature type="transmembrane region" description="Helical" evidence="7">
    <location>
        <begin position="45"/>
        <end position="63"/>
    </location>
</feature>
<evidence type="ECO:0000313" key="8">
    <source>
        <dbReference type="EMBL" id="RAW18916.1"/>
    </source>
</evidence>
<dbReference type="GO" id="GO:0005886">
    <property type="term" value="C:plasma membrane"/>
    <property type="evidence" value="ECO:0007669"/>
    <property type="project" value="UniProtKB-SubCell"/>
</dbReference>
<dbReference type="RefSeq" id="WP_112256627.1">
    <property type="nucleotide sequence ID" value="NZ_QMIG01000001.1"/>
</dbReference>
<sequence>MRTIWPRAERAWQRRGHERNSLVQVVKGLSATLASYTLALHVLDSQIPSFAPFAALLVVQVSVYRSVLHAVRYVGAVVVGLVCAGAIGQTLGHGLGALALLVFLTLVIGQWPRLGDFGSQVAIVGVFTFGVGGGDDPNYLASLLVTVLCGAMMGAAVNVVLAPPIRFNDAAGAVDDLARSIGDLLNDIAAGLRSDNPFGHLDHWRDHADRLSNTVERARSELSFGEENVRLNPRRLGKGRHLFVDYRRAVEALGRTTGNLQSMIRALDYADRYDEPEIDHDLLADFLPRYADLLEKVADVAYAFGQRRSEDQPPSLDLAAAMESAQRLHDQLTRYVHQLQPRDSRTLTDCGALLVETERALEPIRESWQFTSGS</sequence>
<evidence type="ECO:0000313" key="9">
    <source>
        <dbReference type="Proteomes" id="UP000250462"/>
    </source>
</evidence>
<dbReference type="Pfam" id="PF06081">
    <property type="entry name" value="ArAE_1"/>
    <property type="match status" value="1"/>
</dbReference>
<keyword evidence="5 7" id="KW-0472">Membrane</keyword>
<keyword evidence="9" id="KW-1185">Reference proteome</keyword>
<proteinExistence type="predicted"/>
<comment type="subcellular location">
    <subcellularLocation>
        <location evidence="1">Cell membrane</location>
        <topology evidence="1">Multi-pass membrane protein</topology>
    </subcellularLocation>
</comment>
<organism evidence="8 9">
    <name type="scientific">Phytoactinopolyspora halophila</name>
    <dbReference type="NCBI Taxonomy" id="1981511"/>
    <lineage>
        <taxon>Bacteria</taxon>
        <taxon>Bacillati</taxon>
        <taxon>Actinomycetota</taxon>
        <taxon>Actinomycetes</taxon>
        <taxon>Jiangellales</taxon>
        <taxon>Jiangellaceae</taxon>
        <taxon>Phytoactinopolyspora</taxon>
    </lineage>
</organism>
<evidence type="ECO:0000256" key="5">
    <source>
        <dbReference type="ARBA" id="ARBA00023136"/>
    </source>
</evidence>
<evidence type="ECO:0000256" key="3">
    <source>
        <dbReference type="ARBA" id="ARBA00022692"/>
    </source>
</evidence>
<dbReference type="AlphaFoldDB" id="A0A329R4S0"/>
<feature type="coiled-coil region" evidence="6">
    <location>
        <begin position="201"/>
        <end position="228"/>
    </location>
</feature>
<keyword evidence="6" id="KW-0175">Coiled coil</keyword>
<dbReference type="EMBL" id="QMIG01000001">
    <property type="protein sequence ID" value="RAW18916.1"/>
    <property type="molecule type" value="Genomic_DNA"/>
</dbReference>
<dbReference type="OrthoDB" id="4458428at2"/>
<gene>
    <name evidence="8" type="ORF">DPM12_02425</name>
</gene>
<name>A0A329R4S0_9ACTN</name>
<reference evidence="8 9" key="1">
    <citation type="submission" date="2018-06" db="EMBL/GenBank/DDBJ databases">
        <title>Phytoactinopolyspora halophila sp. nov., a novel halophilic actinomycete isolated from a saline soil in China.</title>
        <authorList>
            <person name="Tang S.-K."/>
        </authorList>
    </citation>
    <scope>NUCLEOTIDE SEQUENCE [LARGE SCALE GENOMIC DNA]</scope>
    <source>
        <strain evidence="8 9">YIM 96934</strain>
    </source>
</reference>
<feature type="transmembrane region" description="Helical" evidence="7">
    <location>
        <begin position="139"/>
        <end position="161"/>
    </location>
</feature>
<protein>
    <recommendedName>
        <fullName evidence="10">FUSC family protein</fullName>
    </recommendedName>
</protein>
<dbReference type="Proteomes" id="UP000250462">
    <property type="component" value="Unassembled WGS sequence"/>
</dbReference>
<keyword evidence="3 7" id="KW-0812">Transmembrane</keyword>
<evidence type="ECO:0000256" key="7">
    <source>
        <dbReference type="SAM" id="Phobius"/>
    </source>
</evidence>
<evidence type="ECO:0000256" key="6">
    <source>
        <dbReference type="SAM" id="Coils"/>
    </source>
</evidence>
<evidence type="ECO:0000256" key="4">
    <source>
        <dbReference type="ARBA" id="ARBA00022989"/>
    </source>
</evidence>
<accession>A0A329R4S0</accession>
<comment type="caution">
    <text evidence="8">The sequence shown here is derived from an EMBL/GenBank/DDBJ whole genome shotgun (WGS) entry which is preliminary data.</text>
</comment>
<dbReference type="InterPro" id="IPR010343">
    <property type="entry name" value="ArAE_1"/>
</dbReference>
<keyword evidence="4 7" id="KW-1133">Transmembrane helix</keyword>
<feature type="transmembrane region" description="Helical" evidence="7">
    <location>
        <begin position="21"/>
        <end position="39"/>
    </location>
</feature>
<keyword evidence="2" id="KW-1003">Cell membrane</keyword>
<evidence type="ECO:0000256" key="2">
    <source>
        <dbReference type="ARBA" id="ARBA00022475"/>
    </source>
</evidence>
<feature type="transmembrane region" description="Helical" evidence="7">
    <location>
        <begin position="93"/>
        <end position="110"/>
    </location>
</feature>